<organism evidence="1">
    <name type="scientific">Ralstonia solanacearum</name>
    <name type="common">Pseudomonas solanacearum</name>
    <dbReference type="NCBI Taxonomy" id="305"/>
    <lineage>
        <taxon>Bacteria</taxon>
        <taxon>Pseudomonadati</taxon>
        <taxon>Pseudomonadota</taxon>
        <taxon>Betaproteobacteria</taxon>
        <taxon>Burkholderiales</taxon>
        <taxon>Burkholderiaceae</taxon>
        <taxon>Ralstonia</taxon>
        <taxon>Ralstonia solanacearum species complex</taxon>
    </lineage>
</organism>
<dbReference type="EMBL" id="LN899827">
    <property type="protein sequence ID" value="CUV45384.1"/>
    <property type="molecule type" value="Genomic_DNA"/>
</dbReference>
<sequence length="155" mass="17332">MNNDAIGARGESIFFTRITALHGGSPLFKPAFLGDKWAVADYVVELEGKTGCYFLVQVKATTSGLNKLGNLPVSVRLSKYQKLQQVWVPSYVVGVDDSTEDAYICATSVRTAGLSSLKTQYPLRDPVVRQQLHDEVLTFWQRANAMQRPWTSRLY</sequence>
<name>A0A0S4WF66_RALSL</name>
<protein>
    <recommendedName>
        <fullName evidence="2">DUF4365 domain-containing protein</fullName>
    </recommendedName>
</protein>
<proteinExistence type="predicted"/>
<reference evidence="1" key="1">
    <citation type="submission" date="2015-10" db="EMBL/GenBank/DDBJ databases">
        <authorList>
            <person name="Gilbert D.G."/>
        </authorList>
    </citation>
    <scope>NUCLEOTIDE SEQUENCE</scope>
    <source>
        <strain evidence="1">Phyl III-seqv23</strain>
    </source>
</reference>
<accession>A0A0S4WF66</accession>
<evidence type="ECO:0000313" key="1">
    <source>
        <dbReference type="EMBL" id="CUV45384.1"/>
    </source>
</evidence>
<evidence type="ECO:0008006" key="2">
    <source>
        <dbReference type="Google" id="ProtNLM"/>
    </source>
</evidence>
<gene>
    <name evidence="1" type="ORF">TO10_v1_330012</name>
</gene>
<dbReference type="AlphaFoldDB" id="A0A0S4WF66"/>